<comment type="caution">
    <text evidence="18">The sequence shown here is derived from an EMBL/GenBank/DDBJ whole genome shotgun (WGS) entry which is preliminary data.</text>
</comment>
<keyword evidence="6 10" id="KW-0520">NAD</keyword>
<evidence type="ECO:0000256" key="13">
    <source>
        <dbReference type="PIRSR" id="PIRSR000114-3"/>
    </source>
</evidence>
<dbReference type="GO" id="GO:0141153">
    <property type="term" value="F:glycerol-3-phosphate dehydrogenase (NADP+) activity"/>
    <property type="evidence" value="ECO:0007669"/>
    <property type="project" value="RHEA"/>
</dbReference>
<comment type="caution">
    <text evidence="10">Lacks conserved residue(s) required for the propagation of feature annotation.</text>
</comment>
<evidence type="ECO:0000313" key="19">
    <source>
        <dbReference type="Proteomes" id="UP000262699"/>
    </source>
</evidence>
<proteinExistence type="inferred from homology"/>
<dbReference type="PIRSF" id="PIRSF000114">
    <property type="entry name" value="Glycerol-3-P_dh"/>
    <property type="match status" value="1"/>
</dbReference>
<keyword evidence="2 10" id="KW-0444">Lipid biosynthesis</keyword>
<dbReference type="Pfam" id="PF07479">
    <property type="entry name" value="NAD_Gly3P_dh_C"/>
    <property type="match status" value="1"/>
</dbReference>
<evidence type="ECO:0000259" key="16">
    <source>
        <dbReference type="Pfam" id="PF01210"/>
    </source>
</evidence>
<reference evidence="18 19" key="1">
    <citation type="journal article" date="2018" name="Nat. Biotechnol.">
        <title>A standardized bacterial taxonomy based on genome phylogeny substantially revises the tree of life.</title>
        <authorList>
            <person name="Parks D.H."/>
            <person name="Chuvochina M."/>
            <person name="Waite D.W."/>
            <person name="Rinke C."/>
            <person name="Skarshewski A."/>
            <person name="Chaumeil P.A."/>
            <person name="Hugenholtz P."/>
        </authorList>
    </citation>
    <scope>NUCLEOTIDE SEQUENCE [LARGE SCALE GENOMIC DNA]</scope>
    <source>
        <strain evidence="18">UBA9015</strain>
    </source>
</reference>
<dbReference type="SUPFAM" id="SSF51735">
    <property type="entry name" value="NAD(P)-binding Rossmann-fold domains"/>
    <property type="match status" value="1"/>
</dbReference>
<feature type="binding site" evidence="12">
    <location>
        <begin position="248"/>
        <end position="249"/>
    </location>
    <ligand>
        <name>substrate</name>
    </ligand>
</feature>
<gene>
    <name evidence="10" type="primary">gpsA</name>
    <name evidence="18" type="ORF">DEP91_00855</name>
</gene>
<dbReference type="InterPro" id="IPR013328">
    <property type="entry name" value="6PGD_dom2"/>
</dbReference>
<feature type="domain" description="Glycerol-3-phosphate dehydrogenase NAD-dependent C-terminal" evidence="17">
    <location>
        <begin position="173"/>
        <end position="305"/>
    </location>
</feature>
<evidence type="ECO:0000256" key="5">
    <source>
        <dbReference type="ARBA" id="ARBA00023002"/>
    </source>
</evidence>
<feature type="binding site" evidence="10">
    <location>
        <position position="248"/>
    </location>
    <ligand>
        <name>sn-glycerol 3-phosphate</name>
        <dbReference type="ChEBI" id="CHEBI:57597"/>
    </ligand>
</feature>
<evidence type="ECO:0000256" key="3">
    <source>
        <dbReference type="ARBA" id="ARBA00022741"/>
    </source>
</evidence>
<keyword evidence="7 10" id="KW-0443">Lipid metabolism</keyword>
<comment type="subcellular location">
    <subcellularLocation>
        <location evidence="10">Cytoplasm</location>
    </subcellularLocation>
</comment>
<dbReference type="GO" id="GO:0005829">
    <property type="term" value="C:cytosol"/>
    <property type="evidence" value="ECO:0007669"/>
    <property type="project" value="TreeGrafter"/>
</dbReference>
<dbReference type="InterPro" id="IPR006168">
    <property type="entry name" value="G3P_DH_NAD-dep"/>
</dbReference>
<comment type="similarity">
    <text evidence="1 10 14">Belongs to the NAD-dependent glycerol-3-phosphate dehydrogenase family.</text>
</comment>
<organism evidence="18 19">
    <name type="scientific">Sphingomonas bacterium</name>
    <dbReference type="NCBI Taxonomy" id="1895847"/>
    <lineage>
        <taxon>Bacteria</taxon>
        <taxon>Pseudomonadati</taxon>
        <taxon>Pseudomonadota</taxon>
        <taxon>Alphaproteobacteria</taxon>
        <taxon>Sphingomonadales</taxon>
        <taxon>Sphingomonadaceae</taxon>
        <taxon>Sphingomonas</taxon>
    </lineage>
</organism>
<comment type="pathway">
    <text evidence="10">Membrane lipid metabolism; glycerophospholipid metabolism.</text>
</comment>
<dbReference type="GO" id="GO:0006650">
    <property type="term" value="P:glycerophospholipid metabolic process"/>
    <property type="evidence" value="ECO:0007669"/>
    <property type="project" value="UniProtKB-UniRule"/>
</dbReference>
<dbReference type="GO" id="GO:0046168">
    <property type="term" value="P:glycerol-3-phosphate catabolic process"/>
    <property type="evidence" value="ECO:0007669"/>
    <property type="project" value="InterPro"/>
</dbReference>
<name>A0A3D0W7S8_9SPHN</name>
<dbReference type="AlphaFoldDB" id="A0A3D0W7S8"/>
<feature type="active site" description="Proton acceptor" evidence="10 11">
    <location>
        <position position="184"/>
    </location>
</feature>
<dbReference type="Gene3D" id="1.10.1040.10">
    <property type="entry name" value="N-(1-d-carboxylethyl)-l-norvaline Dehydrogenase, domain 2"/>
    <property type="match status" value="1"/>
</dbReference>
<dbReference type="Proteomes" id="UP000262699">
    <property type="component" value="Unassembled WGS sequence"/>
</dbReference>
<comment type="function">
    <text evidence="10">Catalyzes the reduction of the glycolytic intermediate dihydroxyacetone phosphate (DHAP) to sn-glycerol 3-phosphate (G3P), the key precursor for phospholipid synthesis.</text>
</comment>
<dbReference type="GO" id="GO:0008654">
    <property type="term" value="P:phospholipid biosynthetic process"/>
    <property type="evidence" value="ECO:0007669"/>
    <property type="project" value="UniProtKB-KW"/>
</dbReference>
<evidence type="ECO:0000256" key="1">
    <source>
        <dbReference type="ARBA" id="ARBA00011009"/>
    </source>
</evidence>
<dbReference type="FunFam" id="3.40.50.720:FF:000019">
    <property type="entry name" value="Glycerol-3-phosphate dehydrogenase [NAD(P)+]"/>
    <property type="match status" value="1"/>
</dbReference>
<evidence type="ECO:0000256" key="15">
    <source>
        <dbReference type="RuleBase" id="RU000439"/>
    </source>
</evidence>
<feature type="binding site" evidence="10">
    <location>
        <position position="247"/>
    </location>
    <ligand>
        <name>sn-glycerol 3-phosphate</name>
        <dbReference type="ChEBI" id="CHEBI:57597"/>
    </ligand>
</feature>
<evidence type="ECO:0000256" key="10">
    <source>
        <dbReference type="HAMAP-Rule" id="MF_00394"/>
    </source>
</evidence>
<accession>A0A3D0W7S8</accession>
<dbReference type="GO" id="GO:0141152">
    <property type="term" value="F:glycerol-3-phosphate dehydrogenase (NAD+) activity"/>
    <property type="evidence" value="ECO:0007669"/>
    <property type="project" value="RHEA"/>
</dbReference>
<keyword evidence="4 10" id="KW-0521">NADP</keyword>
<dbReference type="HAMAP" id="MF_00394">
    <property type="entry name" value="NAD_Glyc3P_dehydrog"/>
    <property type="match status" value="1"/>
</dbReference>
<evidence type="ECO:0000256" key="2">
    <source>
        <dbReference type="ARBA" id="ARBA00022516"/>
    </source>
</evidence>
<dbReference type="NCBIfam" id="NF000940">
    <property type="entry name" value="PRK00094.1-2"/>
    <property type="match status" value="1"/>
</dbReference>
<dbReference type="GO" id="GO:0051287">
    <property type="term" value="F:NAD binding"/>
    <property type="evidence" value="ECO:0007669"/>
    <property type="project" value="InterPro"/>
</dbReference>
<keyword evidence="8 10" id="KW-0594">Phospholipid biosynthesis</keyword>
<dbReference type="Gene3D" id="3.40.50.720">
    <property type="entry name" value="NAD(P)-binding Rossmann-like Domain"/>
    <property type="match status" value="1"/>
</dbReference>
<protein>
    <recommendedName>
        <fullName evidence="10">Glycerol-3-phosphate dehydrogenase [NAD(P)+]</fullName>
        <ecNumber evidence="10">1.1.1.94</ecNumber>
    </recommendedName>
    <alternativeName>
        <fullName evidence="10">NAD(P)(+)-dependent glycerol-3-phosphate dehydrogenase</fullName>
    </alternativeName>
    <alternativeName>
        <fullName evidence="10">NAD(P)H-dependent dihydroxyacetone-phosphate reductase</fullName>
    </alternativeName>
</protein>
<feature type="binding site" evidence="10">
    <location>
        <position position="272"/>
    </location>
    <ligand>
        <name>NADPH</name>
        <dbReference type="ChEBI" id="CHEBI:57783"/>
    </ligand>
</feature>
<feature type="binding site" evidence="10">
    <location>
        <position position="129"/>
    </location>
    <ligand>
        <name>sn-glycerol 3-phosphate</name>
        <dbReference type="ChEBI" id="CHEBI:57597"/>
    </ligand>
</feature>
<keyword evidence="5 10" id="KW-0560">Oxidoreductase</keyword>
<evidence type="ECO:0000256" key="4">
    <source>
        <dbReference type="ARBA" id="ARBA00022857"/>
    </source>
</evidence>
<feature type="binding site" evidence="10">
    <location>
        <position position="249"/>
    </location>
    <ligand>
        <name>sn-glycerol 3-phosphate</name>
        <dbReference type="ChEBI" id="CHEBI:57597"/>
    </ligand>
</feature>
<feature type="binding site" evidence="10">
    <location>
        <position position="131"/>
    </location>
    <ligand>
        <name>sn-glycerol 3-phosphate</name>
        <dbReference type="ChEBI" id="CHEBI:57597"/>
    </ligand>
</feature>
<dbReference type="InterPro" id="IPR008927">
    <property type="entry name" value="6-PGluconate_DH-like_C_sf"/>
</dbReference>
<dbReference type="PANTHER" id="PTHR11728">
    <property type="entry name" value="GLYCEROL-3-PHOSPHATE DEHYDROGENASE"/>
    <property type="match status" value="1"/>
</dbReference>
<feature type="binding site" evidence="10">
    <location>
        <position position="248"/>
    </location>
    <ligand>
        <name>NADPH</name>
        <dbReference type="ChEBI" id="CHEBI:57783"/>
    </ligand>
</feature>
<evidence type="ECO:0000259" key="17">
    <source>
        <dbReference type="Pfam" id="PF07479"/>
    </source>
</evidence>
<evidence type="ECO:0000256" key="14">
    <source>
        <dbReference type="RuleBase" id="RU000437"/>
    </source>
</evidence>
<dbReference type="InterPro" id="IPR036291">
    <property type="entry name" value="NAD(P)-bd_dom_sf"/>
</dbReference>
<dbReference type="PANTHER" id="PTHR11728:SF1">
    <property type="entry name" value="GLYCEROL-3-PHOSPHATE DEHYDROGENASE [NAD(+)] 2, CHLOROPLASTIC"/>
    <property type="match status" value="1"/>
</dbReference>
<feature type="binding site" evidence="13">
    <location>
        <begin position="7"/>
        <end position="12"/>
    </location>
    <ligand>
        <name>NAD(+)</name>
        <dbReference type="ChEBI" id="CHEBI:57540"/>
    </ligand>
</feature>
<dbReference type="EC" id="1.1.1.94" evidence="10"/>
<feature type="domain" description="Glycerol-3-phosphate dehydrogenase NAD-dependent N-terminal" evidence="16">
    <location>
        <begin position="2"/>
        <end position="151"/>
    </location>
</feature>
<dbReference type="InterPro" id="IPR006109">
    <property type="entry name" value="G3P_DH_NAD-dep_C"/>
</dbReference>
<evidence type="ECO:0000256" key="11">
    <source>
        <dbReference type="PIRSR" id="PIRSR000114-1"/>
    </source>
</evidence>
<feature type="binding site" evidence="10">
    <location>
        <position position="31"/>
    </location>
    <ligand>
        <name>NADPH</name>
        <dbReference type="ChEBI" id="CHEBI:57783"/>
    </ligand>
</feature>
<feature type="binding site" evidence="10">
    <location>
        <position position="133"/>
    </location>
    <ligand>
        <name>NADPH</name>
        <dbReference type="ChEBI" id="CHEBI:57783"/>
    </ligand>
</feature>
<feature type="binding site" evidence="10">
    <location>
        <position position="184"/>
    </location>
    <ligand>
        <name>sn-glycerol 3-phosphate</name>
        <dbReference type="ChEBI" id="CHEBI:57597"/>
    </ligand>
</feature>
<evidence type="ECO:0000256" key="6">
    <source>
        <dbReference type="ARBA" id="ARBA00023027"/>
    </source>
</evidence>
<feature type="binding site" evidence="10">
    <location>
        <position position="101"/>
    </location>
    <ligand>
        <name>NADPH</name>
        <dbReference type="ChEBI" id="CHEBI:57783"/>
    </ligand>
</feature>
<evidence type="ECO:0000256" key="8">
    <source>
        <dbReference type="ARBA" id="ARBA00023209"/>
    </source>
</evidence>
<feature type="binding site" evidence="10">
    <location>
        <position position="237"/>
    </location>
    <ligand>
        <name>sn-glycerol 3-phosphate</name>
        <dbReference type="ChEBI" id="CHEBI:57597"/>
    </ligand>
</feature>
<dbReference type="InterPro" id="IPR011128">
    <property type="entry name" value="G3P_DH_NAD-dep_N"/>
</dbReference>
<evidence type="ECO:0000313" key="18">
    <source>
        <dbReference type="EMBL" id="HCB74720.1"/>
    </source>
</evidence>
<feature type="binding site" evidence="10">
    <location>
        <position position="11"/>
    </location>
    <ligand>
        <name>NADPH</name>
        <dbReference type="ChEBI" id="CHEBI:57783"/>
    </ligand>
</feature>
<dbReference type="PROSITE" id="PS00957">
    <property type="entry name" value="NAD_G3PDH"/>
    <property type="match status" value="1"/>
</dbReference>
<evidence type="ECO:0000256" key="7">
    <source>
        <dbReference type="ARBA" id="ARBA00023098"/>
    </source>
</evidence>
<dbReference type="NCBIfam" id="NF000942">
    <property type="entry name" value="PRK00094.1-4"/>
    <property type="match status" value="1"/>
</dbReference>
<feature type="binding site" evidence="10">
    <location>
        <position position="274"/>
    </location>
    <ligand>
        <name>NADPH</name>
        <dbReference type="ChEBI" id="CHEBI:57783"/>
    </ligand>
</feature>
<sequence length="324" mass="32845">MKIGVIGAGAWGTALAQVAATGGQDVTLWAREPEVVASINDTHVNTLFLPKAKLSPAIRATGDLAELGDAEALLVVVPAQYVGAVLREIDVASRPLVLCAKGIEAGTRRLVSEIASEARPDSPLAVLSGPTFAHEVAAGLPTAVTLACADAGLRDALAERLASPSLRPYASDDVVGAEIGGAVKNVLAIACGVVDGAGLGQNARAAVIARGFAEMTRYGIARGARVETLSGLSGLGDLVLTCSSTSSRNFSLGVGIGEGRPAASMLADRRTVAEGAFTAPVLREDARARGVDMPVTEAVCALLEGADVGAITQALLARPLRPEA</sequence>
<dbReference type="Pfam" id="PF01210">
    <property type="entry name" value="NAD_Gly3P_dh_N"/>
    <property type="match status" value="1"/>
</dbReference>
<feature type="binding site" evidence="13">
    <location>
        <position position="133"/>
    </location>
    <ligand>
        <name>NAD(+)</name>
        <dbReference type="ChEBI" id="CHEBI:57540"/>
    </ligand>
</feature>
<keyword evidence="9 10" id="KW-1208">Phospholipid metabolism</keyword>
<feature type="binding site" evidence="13">
    <location>
        <position position="248"/>
    </location>
    <ligand>
        <name>NAD(+)</name>
        <dbReference type="ChEBI" id="CHEBI:57540"/>
    </ligand>
</feature>
<dbReference type="EMBL" id="DOYJ01000030">
    <property type="protein sequence ID" value="HCB74720.1"/>
    <property type="molecule type" value="Genomic_DNA"/>
</dbReference>
<keyword evidence="10" id="KW-0963">Cytoplasm</keyword>
<feature type="binding site" evidence="12">
    <location>
        <position position="101"/>
    </location>
    <ligand>
        <name>substrate</name>
    </ligand>
</feature>
<dbReference type="GO" id="GO:0046167">
    <property type="term" value="P:glycerol-3-phosphate biosynthetic process"/>
    <property type="evidence" value="ECO:0007669"/>
    <property type="project" value="UniProtKB-UniRule"/>
</dbReference>
<feature type="binding site" evidence="10">
    <location>
        <position position="101"/>
    </location>
    <ligand>
        <name>sn-glycerol 3-phosphate</name>
        <dbReference type="ChEBI" id="CHEBI:57597"/>
    </ligand>
</feature>
<keyword evidence="3 10" id="KW-0547">Nucleotide-binding</keyword>
<comment type="catalytic activity">
    <reaction evidence="10">
        <text>sn-glycerol 3-phosphate + NAD(+) = dihydroxyacetone phosphate + NADH + H(+)</text>
        <dbReference type="Rhea" id="RHEA:11092"/>
        <dbReference type="ChEBI" id="CHEBI:15378"/>
        <dbReference type="ChEBI" id="CHEBI:57540"/>
        <dbReference type="ChEBI" id="CHEBI:57597"/>
        <dbReference type="ChEBI" id="CHEBI:57642"/>
        <dbReference type="ChEBI" id="CHEBI:57945"/>
        <dbReference type="EC" id="1.1.1.94"/>
    </reaction>
</comment>
<dbReference type="PRINTS" id="PR00077">
    <property type="entry name" value="GPDHDRGNASE"/>
</dbReference>
<dbReference type="SUPFAM" id="SSF48179">
    <property type="entry name" value="6-phosphogluconate dehydrogenase C-terminal domain-like"/>
    <property type="match status" value="1"/>
</dbReference>
<dbReference type="UniPathway" id="UPA00940"/>
<comment type="catalytic activity">
    <reaction evidence="10 15">
        <text>sn-glycerol 3-phosphate + NADP(+) = dihydroxyacetone phosphate + NADPH + H(+)</text>
        <dbReference type="Rhea" id="RHEA:11096"/>
        <dbReference type="ChEBI" id="CHEBI:15378"/>
        <dbReference type="ChEBI" id="CHEBI:57597"/>
        <dbReference type="ChEBI" id="CHEBI:57642"/>
        <dbReference type="ChEBI" id="CHEBI:57783"/>
        <dbReference type="ChEBI" id="CHEBI:58349"/>
        <dbReference type="EC" id="1.1.1.94"/>
    </reaction>
</comment>
<evidence type="ECO:0000256" key="9">
    <source>
        <dbReference type="ARBA" id="ARBA00023264"/>
    </source>
</evidence>
<dbReference type="GO" id="GO:0005975">
    <property type="term" value="P:carbohydrate metabolic process"/>
    <property type="evidence" value="ECO:0007669"/>
    <property type="project" value="InterPro"/>
</dbReference>
<evidence type="ECO:0000256" key="12">
    <source>
        <dbReference type="PIRSR" id="PIRSR000114-2"/>
    </source>
</evidence>